<dbReference type="Proteomes" id="UP000440578">
    <property type="component" value="Unassembled WGS sequence"/>
</dbReference>
<dbReference type="Gene3D" id="2.170.140.10">
    <property type="entry name" value="Chitin binding domain"/>
    <property type="match status" value="1"/>
</dbReference>
<dbReference type="GO" id="GO:0008061">
    <property type="term" value="F:chitin binding"/>
    <property type="evidence" value="ECO:0007669"/>
    <property type="project" value="InterPro"/>
</dbReference>
<keyword evidence="1 2" id="KW-1015">Disulfide bond</keyword>
<feature type="signal peptide" evidence="3">
    <location>
        <begin position="1"/>
        <end position="17"/>
    </location>
</feature>
<dbReference type="InterPro" id="IPR036508">
    <property type="entry name" value="Chitin-bd_dom_sf"/>
</dbReference>
<dbReference type="InterPro" id="IPR036055">
    <property type="entry name" value="LDL_receptor-like_sf"/>
</dbReference>
<dbReference type="PROSITE" id="PS50068">
    <property type="entry name" value="LDLRA_2"/>
    <property type="match status" value="1"/>
</dbReference>
<dbReference type="CDD" id="cd10974">
    <property type="entry name" value="CE4_CDA_like_1"/>
    <property type="match status" value="1"/>
</dbReference>
<organism evidence="5 6">
    <name type="scientific">Amphibalanus amphitrite</name>
    <name type="common">Striped barnacle</name>
    <name type="synonym">Balanus amphitrite</name>
    <dbReference type="NCBI Taxonomy" id="1232801"/>
    <lineage>
        <taxon>Eukaryota</taxon>
        <taxon>Metazoa</taxon>
        <taxon>Ecdysozoa</taxon>
        <taxon>Arthropoda</taxon>
        <taxon>Crustacea</taxon>
        <taxon>Multicrustacea</taxon>
        <taxon>Cirripedia</taxon>
        <taxon>Thoracica</taxon>
        <taxon>Thoracicalcarea</taxon>
        <taxon>Balanomorpha</taxon>
        <taxon>Balanoidea</taxon>
        <taxon>Balanidae</taxon>
        <taxon>Amphibalaninae</taxon>
        <taxon>Amphibalanus</taxon>
    </lineage>
</organism>
<protein>
    <submittedName>
        <fullName evidence="5">Low-density lipoprotein receptor-related protein 5</fullName>
    </submittedName>
</protein>
<evidence type="ECO:0000259" key="4">
    <source>
        <dbReference type="PROSITE" id="PS50940"/>
    </source>
</evidence>
<keyword evidence="6" id="KW-1185">Reference proteome</keyword>
<dbReference type="FunFam" id="3.20.20.370:FF:000003">
    <property type="entry name" value="CLUMA_CG003232, isoform B"/>
    <property type="match status" value="1"/>
</dbReference>
<dbReference type="InterPro" id="IPR023415">
    <property type="entry name" value="LDLR_class-A_CS"/>
</dbReference>
<evidence type="ECO:0000256" key="1">
    <source>
        <dbReference type="ARBA" id="ARBA00023157"/>
    </source>
</evidence>
<dbReference type="PANTHER" id="PTHR45985">
    <property type="match status" value="1"/>
</dbReference>
<keyword evidence="5" id="KW-0449">Lipoprotein</keyword>
<dbReference type="CDD" id="cd00112">
    <property type="entry name" value="LDLa"/>
    <property type="match status" value="1"/>
</dbReference>
<dbReference type="InterPro" id="IPR002557">
    <property type="entry name" value="Chitin-bd_dom"/>
</dbReference>
<dbReference type="PROSITE" id="PS50940">
    <property type="entry name" value="CHIT_BIND_II"/>
    <property type="match status" value="1"/>
</dbReference>
<dbReference type="Gene3D" id="3.20.20.370">
    <property type="entry name" value="Glycoside hydrolase/deacetylase"/>
    <property type="match status" value="1"/>
</dbReference>
<dbReference type="PANTHER" id="PTHR45985:SF1">
    <property type="entry name" value="VERMIFORM, ISOFORM I"/>
    <property type="match status" value="1"/>
</dbReference>
<dbReference type="GO" id="GO:0005975">
    <property type="term" value="P:carbohydrate metabolic process"/>
    <property type="evidence" value="ECO:0007669"/>
    <property type="project" value="InterPro"/>
</dbReference>
<feature type="disulfide bond" evidence="2">
    <location>
        <begin position="124"/>
        <end position="142"/>
    </location>
</feature>
<dbReference type="PROSITE" id="PS01209">
    <property type="entry name" value="LDLRA_1"/>
    <property type="match status" value="1"/>
</dbReference>
<dbReference type="SUPFAM" id="SSF57424">
    <property type="entry name" value="LDL receptor-like module"/>
    <property type="match status" value="1"/>
</dbReference>
<dbReference type="Pfam" id="PF01607">
    <property type="entry name" value="CBM_14"/>
    <property type="match status" value="1"/>
</dbReference>
<dbReference type="SUPFAM" id="SSF57625">
    <property type="entry name" value="Invertebrate chitin-binding proteins"/>
    <property type="match status" value="1"/>
</dbReference>
<feature type="disulfide bond" evidence="2">
    <location>
        <begin position="136"/>
        <end position="151"/>
    </location>
</feature>
<name>A0A6A4W9K6_AMPAM</name>
<gene>
    <name evidence="5" type="primary">Lrp5_1</name>
    <name evidence="5" type="ORF">FJT64_027080</name>
</gene>
<feature type="disulfide bond" evidence="2">
    <location>
        <begin position="117"/>
        <end position="129"/>
    </location>
</feature>
<evidence type="ECO:0000256" key="2">
    <source>
        <dbReference type="PROSITE-ProRule" id="PRU00124"/>
    </source>
</evidence>
<dbReference type="Pfam" id="PF00057">
    <property type="entry name" value="Ldl_recept_a"/>
    <property type="match status" value="1"/>
</dbReference>
<dbReference type="InterPro" id="IPR002172">
    <property type="entry name" value="LDrepeatLR_classA_rpt"/>
</dbReference>
<feature type="chain" id="PRO_5025679382" evidence="3">
    <location>
        <begin position="18"/>
        <end position="534"/>
    </location>
</feature>
<proteinExistence type="predicted"/>
<dbReference type="SMART" id="SM00494">
    <property type="entry name" value="ChtBD2"/>
    <property type="match status" value="1"/>
</dbReference>
<accession>A0A6A4W9K6</accession>
<dbReference type="OrthoDB" id="504708at2759"/>
<dbReference type="InterPro" id="IPR011330">
    <property type="entry name" value="Glyco_hydro/deAcase_b/a-brl"/>
</dbReference>
<dbReference type="EMBL" id="VIIS01001266">
    <property type="protein sequence ID" value="KAF0300424.1"/>
    <property type="molecule type" value="Genomic_DNA"/>
</dbReference>
<dbReference type="GO" id="GO:0005576">
    <property type="term" value="C:extracellular region"/>
    <property type="evidence" value="ECO:0007669"/>
    <property type="project" value="InterPro"/>
</dbReference>
<dbReference type="Gene3D" id="4.10.400.10">
    <property type="entry name" value="Low-density Lipoprotein Receptor"/>
    <property type="match status" value="1"/>
</dbReference>
<dbReference type="AlphaFoldDB" id="A0A6A4W9K6"/>
<evidence type="ECO:0000313" key="5">
    <source>
        <dbReference type="EMBL" id="KAF0300424.1"/>
    </source>
</evidence>
<evidence type="ECO:0000313" key="6">
    <source>
        <dbReference type="Proteomes" id="UP000440578"/>
    </source>
</evidence>
<feature type="domain" description="Chitin-binding type-2" evidence="4">
    <location>
        <begin position="36"/>
        <end position="99"/>
    </location>
</feature>
<keyword evidence="3" id="KW-0732">Signal</keyword>
<dbReference type="InterPro" id="IPR052740">
    <property type="entry name" value="CE4"/>
</dbReference>
<evidence type="ECO:0000256" key="3">
    <source>
        <dbReference type="SAM" id="SignalP"/>
    </source>
</evidence>
<reference evidence="5 6" key="1">
    <citation type="submission" date="2019-07" db="EMBL/GenBank/DDBJ databases">
        <title>Draft genome assembly of a fouling barnacle, Amphibalanus amphitrite (Darwin, 1854): The first reference genome for Thecostraca.</title>
        <authorList>
            <person name="Kim W."/>
        </authorList>
    </citation>
    <scope>NUCLEOTIDE SEQUENCE [LARGE SCALE GENOMIC DNA]</scope>
    <source>
        <strain evidence="5">SNU_AA5</strain>
        <tissue evidence="5">Soma without cirri and trophi</tissue>
    </source>
</reference>
<comment type="caution">
    <text evidence="5">The sequence shown here is derived from an EMBL/GenBank/DDBJ whole genome shotgun (WGS) entry which is preliminary data.</text>
</comment>
<dbReference type="SUPFAM" id="SSF88713">
    <property type="entry name" value="Glycoside hydrolase/deacetylase"/>
    <property type="match status" value="1"/>
</dbReference>
<keyword evidence="5" id="KW-0675">Receptor</keyword>
<dbReference type="SMART" id="SM00192">
    <property type="entry name" value="LDLa"/>
    <property type="match status" value="1"/>
</dbReference>
<sequence length="534" mass="60661">MRRFLCVVALAVVVADASSVRERRQALRKKDSAKLEELCRDRGDEYFRLEDENDCKVVYRCDRGRDATRLARVKCPPSLSFDIVRQTCDWSYKVKNCDIKQKERKVLPLLKTDEPLCPVDQLACGSGDCIDSFLFCDGQPDCADKSDENACEVGVDPNGSFLCDTSQCLLPSCFCSSDGTQIPENLEPAQTPQMITMTFTGAVNVDNINLYQEIFRDERQNPNGCTAKGTFFVSHKYTNYSAVQELHRKGHEIGVFSITTNDDPSYWSDGSYEIWRDEMAGARDIIENFANITDGTVAGVRAPQLRVGGNNQFAMMIDQQFVYDSSITAPYGRVPIWPYTLDYQMPHKCLGTSQNCPSQSHPVWEMVINELDLRENPETEERLPGCHLLSSCASINNPEQFAKILRNNFEHHYSTNRAPFGLHLTADWLQNNKGFINELIKFIDEMQAKNDVYFVTESQVISWMQAPKETNAIRDFDDWKLKCEVKGLPECSIPNACLLTTRELPGDNFYLNTCMECPKNYPWIKDYTGNGFAL</sequence>